<dbReference type="GO" id="GO:0016491">
    <property type="term" value="F:oxidoreductase activity"/>
    <property type="evidence" value="ECO:0007669"/>
    <property type="project" value="UniProtKB-KW"/>
</dbReference>
<dbReference type="Pfam" id="PF01565">
    <property type="entry name" value="FAD_binding_4"/>
    <property type="match status" value="1"/>
</dbReference>
<dbReference type="PROSITE" id="PS51387">
    <property type="entry name" value="FAD_PCMH"/>
    <property type="match status" value="1"/>
</dbReference>
<evidence type="ECO:0000256" key="1">
    <source>
        <dbReference type="ARBA" id="ARBA00005466"/>
    </source>
</evidence>
<dbReference type="GO" id="GO:0071949">
    <property type="term" value="F:FAD binding"/>
    <property type="evidence" value="ECO:0007669"/>
    <property type="project" value="InterPro"/>
</dbReference>
<dbReference type="HOGENOM" id="CLU_018354_0_2_1"/>
<evidence type="ECO:0000256" key="2">
    <source>
        <dbReference type="ARBA" id="ARBA00022630"/>
    </source>
</evidence>
<keyword evidence="3" id="KW-0274">FAD</keyword>
<protein>
    <recommendedName>
        <fullName evidence="5">FAD-binding PCMH-type domain-containing protein</fullName>
    </recommendedName>
</protein>
<reference evidence="7" key="2">
    <citation type="submission" date="2013-04" db="EMBL/GenBank/DDBJ databases">
        <title>Genomic mechanisms accounting for the adaptation to parasitism in nematode-trapping fungi.</title>
        <authorList>
            <person name="Ahren D.G."/>
        </authorList>
    </citation>
    <scope>NUCLEOTIDE SEQUENCE [LARGE SCALE GENOMIC DNA]</scope>
    <source>
        <strain evidence="7">CBS 200.50</strain>
    </source>
</reference>
<comment type="caution">
    <text evidence="6">The sequence shown here is derived from an EMBL/GenBank/DDBJ whole genome shotgun (WGS) entry which is preliminary data.</text>
</comment>
<organism evidence="6 7">
    <name type="scientific">Dactylellina haptotyla (strain CBS 200.50)</name>
    <name type="common">Nematode-trapping fungus</name>
    <name type="synonym">Monacrosporium haptotylum</name>
    <dbReference type="NCBI Taxonomy" id="1284197"/>
    <lineage>
        <taxon>Eukaryota</taxon>
        <taxon>Fungi</taxon>
        <taxon>Dikarya</taxon>
        <taxon>Ascomycota</taxon>
        <taxon>Pezizomycotina</taxon>
        <taxon>Orbiliomycetes</taxon>
        <taxon>Orbiliales</taxon>
        <taxon>Orbiliaceae</taxon>
        <taxon>Dactylellina</taxon>
    </lineage>
</organism>
<keyword evidence="7" id="KW-1185">Reference proteome</keyword>
<dbReference type="PANTHER" id="PTHR42973">
    <property type="entry name" value="BINDING OXIDOREDUCTASE, PUTATIVE (AFU_ORTHOLOGUE AFUA_1G17690)-RELATED"/>
    <property type="match status" value="1"/>
</dbReference>
<dbReference type="InterPro" id="IPR006094">
    <property type="entry name" value="Oxid_FAD_bind_N"/>
</dbReference>
<name>S8AP32_DACHA</name>
<proteinExistence type="inferred from homology"/>
<evidence type="ECO:0000256" key="3">
    <source>
        <dbReference type="ARBA" id="ARBA00022827"/>
    </source>
</evidence>
<dbReference type="eggNOG" id="KOG1231">
    <property type="taxonomic scope" value="Eukaryota"/>
</dbReference>
<dbReference type="STRING" id="1284197.S8AP32"/>
<dbReference type="InterPro" id="IPR016169">
    <property type="entry name" value="FAD-bd_PCMH_sub2"/>
</dbReference>
<evidence type="ECO:0000256" key="4">
    <source>
        <dbReference type="ARBA" id="ARBA00023002"/>
    </source>
</evidence>
<dbReference type="SUPFAM" id="SSF56176">
    <property type="entry name" value="FAD-binding/transporter-associated domain-like"/>
    <property type="match status" value="1"/>
</dbReference>
<evidence type="ECO:0000313" key="6">
    <source>
        <dbReference type="EMBL" id="EPS42831.1"/>
    </source>
</evidence>
<dbReference type="InterPro" id="IPR016167">
    <property type="entry name" value="FAD-bd_PCMH_sub1"/>
</dbReference>
<dbReference type="Gene3D" id="3.30.43.10">
    <property type="entry name" value="Uridine Diphospho-n-acetylenolpyruvylglucosamine Reductase, domain 2"/>
    <property type="match status" value="1"/>
</dbReference>
<dbReference type="InterPro" id="IPR016166">
    <property type="entry name" value="FAD-bd_PCMH"/>
</dbReference>
<dbReference type="Gene3D" id="3.40.462.20">
    <property type="match status" value="1"/>
</dbReference>
<dbReference type="OrthoDB" id="415825at2759"/>
<dbReference type="InterPro" id="IPR050416">
    <property type="entry name" value="FAD-linked_Oxidoreductase"/>
</dbReference>
<comment type="similarity">
    <text evidence="1">Belongs to the oxygen-dependent FAD-linked oxidoreductase family.</text>
</comment>
<dbReference type="EMBL" id="AQGS01000096">
    <property type="protein sequence ID" value="EPS42831.1"/>
    <property type="molecule type" value="Genomic_DNA"/>
</dbReference>
<keyword evidence="2" id="KW-0285">Flavoprotein</keyword>
<sequence>MADFNTLSTELKAQLSAETKIMGKDGTILRWDESCAPSPIMTVTPGSEADVAEIVKYCRNKGLKCFAQSGGHSWRVKHYREIDVVINLRGLNSVTVDTKAQTATMGGGTLVGELIDAVSEKKLEAATGVCNSVGALGSLLNGGVGRYMGKYGLGIDNLLSINCVDASGTLHRNVTKETDEDLWWAILGAGASLGIVTQATIKVYPESNGGMSWTGVLLYGDSSKVETVVQTISEMEMDENMCVHFLFACPPPTLAPVVMVVPWYYGPEDEAEKVWKPLLDIGPTFKQTGMAPANKLNEGNDAFGEKGGRKPGVGLGLEKIDPVAYKQIWNMYVNFIKENPDAGRSIVLAECYPKAKMESISRESTAFANRDMNYMVICVPWYEDEKLDIRANSFSQSVREIWAQKCGHPDRIRCYTAFAGINEPIGSLFGEQERIEKLRYIKKQWDPENYWGALMDVPA</sequence>
<keyword evidence="4" id="KW-0560">Oxidoreductase</keyword>
<dbReference type="Gene3D" id="3.30.465.10">
    <property type="match status" value="1"/>
</dbReference>
<evidence type="ECO:0000259" key="5">
    <source>
        <dbReference type="PROSITE" id="PS51387"/>
    </source>
</evidence>
<feature type="domain" description="FAD-binding PCMH-type" evidence="5">
    <location>
        <begin position="35"/>
        <end position="206"/>
    </location>
</feature>
<reference evidence="6 7" key="1">
    <citation type="journal article" date="2013" name="PLoS Genet.">
        <title>Genomic mechanisms accounting for the adaptation to parasitism in nematode-trapping fungi.</title>
        <authorList>
            <person name="Meerupati T."/>
            <person name="Andersson K.M."/>
            <person name="Friman E."/>
            <person name="Kumar D."/>
            <person name="Tunlid A."/>
            <person name="Ahren D."/>
        </authorList>
    </citation>
    <scope>NUCLEOTIDE SEQUENCE [LARGE SCALE GENOMIC DNA]</scope>
    <source>
        <strain evidence="6 7">CBS 200.50</strain>
    </source>
</reference>
<gene>
    <name evidence="6" type="ORF">H072_3103</name>
</gene>
<dbReference type="PANTHER" id="PTHR42973:SF7">
    <property type="entry name" value="FAD-BINDING PCMH-TYPE DOMAIN-CONTAINING PROTEIN"/>
    <property type="match status" value="1"/>
</dbReference>
<dbReference type="OMA" id="THYTHWN"/>
<dbReference type="AlphaFoldDB" id="S8AP32"/>
<dbReference type="Proteomes" id="UP000015100">
    <property type="component" value="Unassembled WGS sequence"/>
</dbReference>
<evidence type="ECO:0000313" key="7">
    <source>
        <dbReference type="Proteomes" id="UP000015100"/>
    </source>
</evidence>
<accession>S8AP32</accession>
<dbReference type="InterPro" id="IPR036318">
    <property type="entry name" value="FAD-bd_PCMH-like_sf"/>
</dbReference>